<evidence type="ECO:0000313" key="2">
    <source>
        <dbReference type="EMBL" id="PNH33835.1"/>
    </source>
</evidence>
<organism evidence="2 3">
    <name type="scientific">Verticillium dahliae</name>
    <name type="common">Verticillium wilt</name>
    <dbReference type="NCBI Taxonomy" id="27337"/>
    <lineage>
        <taxon>Eukaryota</taxon>
        <taxon>Fungi</taxon>
        <taxon>Dikarya</taxon>
        <taxon>Ascomycota</taxon>
        <taxon>Pezizomycotina</taxon>
        <taxon>Sordariomycetes</taxon>
        <taxon>Hypocreomycetidae</taxon>
        <taxon>Glomerellales</taxon>
        <taxon>Plectosphaerellaceae</taxon>
        <taxon>Verticillium</taxon>
    </lineage>
</organism>
<evidence type="ECO:0008006" key="4">
    <source>
        <dbReference type="Google" id="ProtNLM"/>
    </source>
</evidence>
<name>A0AA45ANR6_VERDA</name>
<accession>A0AA45ANR6</accession>
<feature type="chain" id="PRO_5041332400" description="Secreted protein" evidence="1">
    <location>
        <begin position="19"/>
        <end position="76"/>
    </location>
</feature>
<evidence type="ECO:0000256" key="1">
    <source>
        <dbReference type="SAM" id="SignalP"/>
    </source>
</evidence>
<dbReference type="Proteomes" id="UP000236305">
    <property type="component" value="Unassembled WGS sequence"/>
</dbReference>
<protein>
    <recommendedName>
        <fullName evidence="4">Secreted protein</fullName>
    </recommendedName>
</protein>
<proteinExistence type="predicted"/>
<feature type="signal peptide" evidence="1">
    <location>
        <begin position="1"/>
        <end position="18"/>
    </location>
</feature>
<evidence type="ECO:0000313" key="3">
    <source>
        <dbReference type="Proteomes" id="UP000236305"/>
    </source>
</evidence>
<keyword evidence="1" id="KW-0732">Signal</keyword>
<gene>
    <name evidence="2" type="ORF">BJF96_g3008</name>
</gene>
<sequence>MFCVQLFVFVLTMGLRLLLNTRLCMEEATVGCIPECIHGFASFSGVRMESSLPCQPVNAYTPTLHGLFHVVFVAQQ</sequence>
<reference evidence="2 3" key="1">
    <citation type="submission" date="2017-12" db="EMBL/GenBank/DDBJ databases">
        <title>Comparative genomics yields insights into virulence evolution of Verticillium dahliae.</title>
        <authorList>
            <person name="Fan R."/>
            <person name="Armitage A.D."/>
            <person name="Cascant-Lopez E."/>
            <person name="Sobczyk M."/>
            <person name="Cockerton H.M."/>
            <person name="Harrison R.J."/>
        </authorList>
    </citation>
    <scope>NUCLEOTIDE SEQUENCE [LARGE SCALE GENOMIC DNA]</scope>
    <source>
        <strain evidence="2 3">12008</strain>
    </source>
</reference>
<dbReference type="EMBL" id="MPSH01000007">
    <property type="protein sequence ID" value="PNH33835.1"/>
    <property type="molecule type" value="Genomic_DNA"/>
</dbReference>
<comment type="caution">
    <text evidence="2">The sequence shown here is derived from an EMBL/GenBank/DDBJ whole genome shotgun (WGS) entry which is preliminary data.</text>
</comment>
<dbReference type="AlphaFoldDB" id="A0AA45ANR6"/>